<sequence>MILGLTMHCIKRLRRKMWSVHEIYSRTTLRLSSSWET</sequence>
<name>A0ABQ8EPX1_BRANA</name>
<accession>A0ABQ8EPX1</accession>
<evidence type="ECO:0000313" key="2">
    <source>
        <dbReference type="Proteomes" id="UP000824890"/>
    </source>
</evidence>
<dbReference type="EMBL" id="JAGKQM010000001">
    <property type="protein sequence ID" value="KAH0943503.1"/>
    <property type="molecule type" value="Genomic_DNA"/>
</dbReference>
<comment type="caution">
    <text evidence="1">The sequence shown here is derived from an EMBL/GenBank/DDBJ whole genome shotgun (WGS) entry which is preliminary data.</text>
</comment>
<dbReference type="Proteomes" id="UP000824890">
    <property type="component" value="Unassembled WGS sequence"/>
</dbReference>
<protein>
    <submittedName>
        <fullName evidence="1">Uncharacterized protein</fullName>
    </submittedName>
</protein>
<organism evidence="1 2">
    <name type="scientific">Brassica napus</name>
    <name type="common">Rape</name>
    <dbReference type="NCBI Taxonomy" id="3708"/>
    <lineage>
        <taxon>Eukaryota</taxon>
        <taxon>Viridiplantae</taxon>
        <taxon>Streptophyta</taxon>
        <taxon>Embryophyta</taxon>
        <taxon>Tracheophyta</taxon>
        <taxon>Spermatophyta</taxon>
        <taxon>Magnoliopsida</taxon>
        <taxon>eudicotyledons</taxon>
        <taxon>Gunneridae</taxon>
        <taxon>Pentapetalae</taxon>
        <taxon>rosids</taxon>
        <taxon>malvids</taxon>
        <taxon>Brassicales</taxon>
        <taxon>Brassicaceae</taxon>
        <taxon>Brassiceae</taxon>
        <taxon>Brassica</taxon>
    </lineage>
</organism>
<keyword evidence="2" id="KW-1185">Reference proteome</keyword>
<evidence type="ECO:0000313" key="1">
    <source>
        <dbReference type="EMBL" id="KAH0943503.1"/>
    </source>
</evidence>
<proteinExistence type="predicted"/>
<gene>
    <name evidence="1" type="ORF">HID58_003140</name>
</gene>
<reference evidence="1 2" key="1">
    <citation type="submission" date="2021-05" db="EMBL/GenBank/DDBJ databases">
        <title>Genome Assembly of Synthetic Allotetraploid Brassica napus Reveals Homoeologous Exchanges between Subgenomes.</title>
        <authorList>
            <person name="Davis J.T."/>
        </authorList>
    </citation>
    <scope>NUCLEOTIDE SEQUENCE [LARGE SCALE GENOMIC DNA]</scope>
    <source>
        <strain evidence="2">cv. Da-Ae</strain>
        <tissue evidence="1">Seedling</tissue>
    </source>
</reference>